<organism evidence="3">
    <name type="scientific">Siphoviridae sp. ctWWc42</name>
    <dbReference type="NCBI Taxonomy" id="2826361"/>
    <lineage>
        <taxon>Viruses</taxon>
        <taxon>Duplodnaviria</taxon>
        <taxon>Heunggongvirae</taxon>
        <taxon>Uroviricota</taxon>
        <taxon>Caudoviricetes</taxon>
    </lineage>
</organism>
<evidence type="ECO:0000256" key="1">
    <source>
        <dbReference type="SAM" id="MobiDB-lite"/>
    </source>
</evidence>
<reference evidence="3" key="1">
    <citation type="journal article" date="2021" name="Proc. Natl. Acad. Sci. U.S.A.">
        <title>A Catalog of Tens of Thousands of Viruses from Human Metagenomes Reveals Hidden Associations with Chronic Diseases.</title>
        <authorList>
            <person name="Tisza M.J."/>
            <person name="Buck C.B."/>
        </authorList>
    </citation>
    <scope>NUCLEOTIDE SEQUENCE</scope>
    <source>
        <strain evidence="3">CtWWc42</strain>
    </source>
</reference>
<evidence type="ECO:0000256" key="2">
    <source>
        <dbReference type="SAM" id="Phobius"/>
    </source>
</evidence>
<accession>A0A8S5R194</accession>
<evidence type="ECO:0000313" key="3">
    <source>
        <dbReference type="EMBL" id="DAE25238.1"/>
    </source>
</evidence>
<name>A0A8S5R194_9CAUD</name>
<feature type="region of interest" description="Disordered" evidence="1">
    <location>
        <begin position="73"/>
        <end position="105"/>
    </location>
</feature>
<sequence length="105" mass="11003">MDENTVEAIDDNISVDGEVTEGTDICVSEEQPSTPGGLLAFAIGGAAALIGGVIYVAKNHKRLGRAVSAGVGAAREEMHKEPEAPTVEVENLETEKEEPKTNAKK</sequence>
<keyword evidence="2" id="KW-1133">Transmembrane helix</keyword>
<feature type="transmembrane region" description="Helical" evidence="2">
    <location>
        <begin position="38"/>
        <end position="57"/>
    </location>
</feature>
<protein>
    <submittedName>
        <fullName evidence="3">YtxH-like protein</fullName>
    </submittedName>
</protein>
<feature type="compositionally biased region" description="Basic and acidic residues" evidence="1">
    <location>
        <begin position="74"/>
        <end position="83"/>
    </location>
</feature>
<dbReference type="EMBL" id="BK015795">
    <property type="protein sequence ID" value="DAE25238.1"/>
    <property type="molecule type" value="Genomic_DNA"/>
</dbReference>
<keyword evidence="2" id="KW-0472">Membrane</keyword>
<feature type="compositionally biased region" description="Basic and acidic residues" evidence="1">
    <location>
        <begin position="93"/>
        <end position="105"/>
    </location>
</feature>
<proteinExistence type="predicted"/>
<keyword evidence="2" id="KW-0812">Transmembrane</keyword>